<organism evidence="2">
    <name type="scientific">Alsobacter sp. KACC 23698</name>
    <dbReference type="NCBI Taxonomy" id="3149229"/>
    <lineage>
        <taxon>Bacteria</taxon>
        <taxon>Pseudomonadati</taxon>
        <taxon>Pseudomonadota</taxon>
        <taxon>Alphaproteobacteria</taxon>
        <taxon>Hyphomicrobiales</taxon>
        <taxon>Alsobacteraceae</taxon>
        <taxon>Alsobacter</taxon>
    </lineage>
</organism>
<gene>
    <name evidence="2" type="ORF">ABEG18_03860</name>
</gene>
<feature type="transmembrane region" description="Helical" evidence="1">
    <location>
        <begin position="136"/>
        <end position="154"/>
    </location>
</feature>
<dbReference type="EMBL" id="CP157484">
    <property type="protein sequence ID" value="XBO39927.1"/>
    <property type="molecule type" value="Genomic_DNA"/>
</dbReference>
<dbReference type="AlphaFoldDB" id="A0AAU7JIB1"/>
<name>A0AAU7JIB1_9HYPH</name>
<keyword evidence="1" id="KW-0812">Transmembrane</keyword>
<keyword evidence="1" id="KW-0472">Membrane</keyword>
<keyword evidence="1" id="KW-1133">Transmembrane helix</keyword>
<sequence>MEYREFDKLRDVADVRVAARPVMTRRERLERWATLLEQDPARRLRSLGEIETKTPAERVQMRSPDSPLTIAFEDPMLRAEGLASDRLGDAIDFFSLAEDDAHRLLCSCMNGWTMSAGKVARGVRSIADPDTRLQSVAWVVAGGLVATPVLMYLFG</sequence>
<evidence type="ECO:0000313" key="2">
    <source>
        <dbReference type="EMBL" id="XBO39927.1"/>
    </source>
</evidence>
<accession>A0AAU7JIB1</accession>
<reference evidence="2" key="1">
    <citation type="submission" date="2024-05" db="EMBL/GenBank/DDBJ databases">
        <authorList>
            <person name="Kim S."/>
            <person name="Heo J."/>
            <person name="Choi H."/>
            <person name="Choi Y."/>
            <person name="Kwon S.-W."/>
            <person name="Kim Y."/>
        </authorList>
    </citation>
    <scope>NUCLEOTIDE SEQUENCE</scope>
    <source>
        <strain evidence="2">KACC 23698</strain>
    </source>
</reference>
<dbReference type="RefSeq" id="WP_406856779.1">
    <property type="nucleotide sequence ID" value="NZ_CP157484.1"/>
</dbReference>
<evidence type="ECO:0000256" key="1">
    <source>
        <dbReference type="SAM" id="Phobius"/>
    </source>
</evidence>
<protein>
    <submittedName>
        <fullName evidence="2">Uncharacterized protein</fullName>
    </submittedName>
</protein>
<proteinExistence type="predicted"/>